<dbReference type="GO" id="GO:0009847">
    <property type="term" value="P:spore germination"/>
    <property type="evidence" value="ECO:0007669"/>
    <property type="project" value="InterPro"/>
</dbReference>
<keyword evidence="5" id="KW-1185">Reference proteome</keyword>
<feature type="transmembrane region" description="Helical" evidence="3">
    <location>
        <begin position="316"/>
        <end position="334"/>
    </location>
</feature>
<protein>
    <submittedName>
        <fullName evidence="4">Spore gernimation protein GerK</fullName>
    </submittedName>
</protein>
<dbReference type="EMBL" id="CP015756">
    <property type="protein sequence ID" value="APC42119.1"/>
    <property type="molecule type" value="Genomic_DNA"/>
</dbReference>
<dbReference type="PANTHER" id="PTHR22550:SF5">
    <property type="entry name" value="LEUCINE ZIPPER PROTEIN 4"/>
    <property type="match status" value="1"/>
</dbReference>
<feature type="transmembrane region" description="Helical" evidence="3">
    <location>
        <begin position="392"/>
        <end position="419"/>
    </location>
</feature>
<name>A0A1J0GLF1_9CLOT</name>
<evidence type="ECO:0000313" key="5">
    <source>
        <dbReference type="Proteomes" id="UP000182569"/>
    </source>
</evidence>
<dbReference type="KEGG" id="ceu:A7L45_19690"/>
<dbReference type="Proteomes" id="UP000182569">
    <property type="component" value="Chromosome"/>
</dbReference>
<dbReference type="PANTHER" id="PTHR22550">
    <property type="entry name" value="SPORE GERMINATION PROTEIN"/>
    <property type="match status" value="1"/>
</dbReference>
<evidence type="ECO:0000256" key="3">
    <source>
        <dbReference type="SAM" id="Phobius"/>
    </source>
</evidence>
<proteinExistence type="inferred from homology"/>
<evidence type="ECO:0000256" key="1">
    <source>
        <dbReference type="ARBA" id="ARBA00005278"/>
    </source>
</evidence>
<comment type="similarity">
    <text evidence="1">Belongs to the GerABKA family.</text>
</comment>
<dbReference type="InterPro" id="IPR050768">
    <property type="entry name" value="UPF0353/GerABKA_families"/>
</dbReference>
<keyword evidence="2 3" id="KW-0472">Membrane</keyword>
<dbReference type="PIRSF" id="PIRSF005690">
    <property type="entry name" value="GerBA"/>
    <property type="match status" value="1"/>
</dbReference>
<evidence type="ECO:0000256" key="2">
    <source>
        <dbReference type="ARBA" id="ARBA00023136"/>
    </source>
</evidence>
<dbReference type="Pfam" id="PF03323">
    <property type="entry name" value="GerA"/>
    <property type="match status" value="1"/>
</dbReference>
<feature type="transmembrane region" description="Helical" evidence="3">
    <location>
        <begin position="277"/>
        <end position="296"/>
    </location>
</feature>
<dbReference type="InterPro" id="IPR004995">
    <property type="entry name" value="Spore_Ger"/>
</dbReference>
<reference evidence="5" key="1">
    <citation type="journal article" date="2016" name="Front. Microbiol.">
        <title>Complete Genome Sequence of Clostridium estertheticum DSM 8809, a Microbe Identified in Spoiled Vacuum Packed Beef.</title>
        <authorList>
            <person name="Yu Z."/>
            <person name="Gunn L."/>
            <person name="Brennan E."/>
            <person name="Reid R."/>
            <person name="Wall P.G."/>
            <person name="Gaora O.P."/>
            <person name="Hurley D."/>
            <person name="Bolton D."/>
            <person name="Fanning S."/>
        </authorList>
    </citation>
    <scope>NUCLEOTIDE SEQUENCE [LARGE SCALE GENOMIC DNA]</scope>
    <source>
        <strain evidence="5">DSM 8809</strain>
    </source>
</reference>
<dbReference type="OrthoDB" id="9772630at2"/>
<dbReference type="RefSeq" id="WP_071614410.1">
    <property type="nucleotide sequence ID" value="NZ_CP015756.1"/>
</dbReference>
<evidence type="ECO:0000313" key="4">
    <source>
        <dbReference type="EMBL" id="APC42119.1"/>
    </source>
</evidence>
<keyword evidence="3" id="KW-0812">Transmembrane</keyword>
<dbReference type="STRING" id="1552.A7L45_19690"/>
<sequence length="470" mass="52521">MEKVNIEYIKEKLKNSYDVKYREIKCEMGIIFGVFIDDLCDSKFISEYIFNPLIQHDITNVDIEYIKKEILPANNIGDINTNDEAISHILSGDLVLIFSFANKSIFCEAKGYVRRSVGIPVTENVIKGPREGFTEAFVDNVSLIRRKIKNLNLKFESMTLGSKSNTVVVLCYIEGVAPKKLVDYIRKKVSNIKLEFILDTNYIEEALKNKNTTFDTIGSTEKPDVVASKLLEGKIAIVVDGTPFVITAPYFFIDNFQSPDDYYSNKYFGNLSRITRVISFFAACLLSGVYLALATYHFSLIPSVLAIRFAVSRAGVPLPTVLELLLMTFFFQLLREAGIRLPQSIGQAMSIVGALILGDAVVGVGIASQSTVVIVALSSISSFLVPKLYGALSIWNIVIIMFSAVLGLPGFYIGFFILIAHMSGLESCGYPYLFPFGTLESFKSKDILYRKDLNNISNNIFDKDNYNEKI</sequence>
<gene>
    <name evidence="4" type="ORF">A7L45_19690</name>
</gene>
<dbReference type="GO" id="GO:0016020">
    <property type="term" value="C:membrane"/>
    <property type="evidence" value="ECO:0007669"/>
    <property type="project" value="InterPro"/>
</dbReference>
<dbReference type="AlphaFoldDB" id="A0A1J0GLF1"/>
<accession>A0A1J0GLF1</accession>
<keyword evidence="3" id="KW-1133">Transmembrane helix</keyword>
<feature type="transmembrane region" description="Helical" evidence="3">
    <location>
        <begin position="355"/>
        <end position="380"/>
    </location>
</feature>
<organism evidence="4 5">
    <name type="scientific">Clostridium estertheticum subsp. estertheticum</name>
    <dbReference type="NCBI Taxonomy" id="1552"/>
    <lineage>
        <taxon>Bacteria</taxon>
        <taxon>Bacillati</taxon>
        <taxon>Bacillota</taxon>
        <taxon>Clostridia</taxon>
        <taxon>Eubacteriales</taxon>
        <taxon>Clostridiaceae</taxon>
        <taxon>Clostridium</taxon>
    </lineage>
</organism>